<accession>A0A151B5J7</accession>
<evidence type="ECO:0000256" key="7">
    <source>
        <dbReference type="HAMAP-Rule" id="MF_01337"/>
    </source>
</evidence>
<organism evidence="8 9">
    <name type="scientific">Clostridium tepidiprofundi DSM 19306</name>
    <dbReference type="NCBI Taxonomy" id="1121338"/>
    <lineage>
        <taxon>Bacteria</taxon>
        <taxon>Bacillati</taxon>
        <taxon>Bacillota</taxon>
        <taxon>Clostridia</taxon>
        <taxon>Eubacteriales</taxon>
        <taxon>Clostridiaceae</taxon>
        <taxon>Clostridium</taxon>
    </lineage>
</organism>
<sequence>MSKKVSRSQARVRRHIRIRKKISGTAERPRLSVFRSEKNIYAQLIDDSVGNTIVSASTKDKDFSAKVGSNKEAARLVGESIAKKALDKGITEVVFDRGGYIYHGRIKELADAAREAGLKF</sequence>
<gene>
    <name evidence="7 8" type="primary">rplR</name>
    <name evidence="8" type="ORF">CLTEP_08190</name>
</gene>
<evidence type="ECO:0000313" key="9">
    <source>
        <dbReference type="Proteomes" id="UP000075531"/>
    </source>
</evidence>
<evidence type="ECO:0000256" key="1">
    <source>
        <dbReference type="ARBA" id="ARBA00007116"/>
    </source>
</evidence>
<dbReference type="InterPro" id="IPR005484">
    <property type="entry name" value="Ribosomal_uL18_bac/plant/anim"/>
</dbReference>
<proteinExistence type="inferred from homology"/>
<dbReference type="RefSeq" id="WP_066823015.1">
    <property type="nucleotide sequence ID" value="NZ_LTBA01000005.1"/>
</dbReference>
<dbReference type="NCBIfam" id="TIGR00060">
    <property type="entry name" value="L18_bact"/>
    <property type="match status" value="1"/>
</dbReference>
<dbReference type="Gene3D" id="3.30.420.100">
    <property type="match status" value="1"/>
</dbReference>
<dbReference type="CDD" id="cd00432">
    <property type="entry name" value="Ribosomal_L18_L5e"/>
    <property type="match status" value="1"/>
</dbReference>
<dbReference type="FunFam" id="3.30.420.100:FF:000001">
    <property type="entry name" value="50S ribosomal protein L18"/>
    <property type="match status" value="1"/>
</dbReference>
<dbReference type="PANTHER" id="PTHR12899:SF3">
    <property type="entry name" value="LARGE RIBOSOMAL SUBUNIT PROTEIN UL18M"/>
    <property type="match status" value="1"/>
</dbReference>
<dbReference type="AlphaFoldDB" id="A0A151B5J7"/>
<comment type="function">
    <text evidence="7">This is one of the proteins that bind and probably mediate the attachment of the 5S RNA into the large ribosomal subunit, where it forms part of the central protuberance.</text>
</comment>
<name>A0A151B5J7_9CLOT</name>
<dbReference type="GO" id="GO:0008097">
    <property type="term" value="F:5S rRNA binding"/>
    <property type="evidence" value="ECO:0007669"/>
    <property type="project" value="TreeGrafter"/>
</dbReference>
<keyword evidence="5 7" id="KW-0687">Ribonucleoprotein</keyword>
<dbReference type="OrthoDB" id="9810939at2"/>
<dbReference type="HAMAP" id="MF_01337_B">
    <property type="entry name" value="Ribosomal_uL18_B"/>
    <property type="match status" value="1"/>
</dbReference>
<evidence type="ECO:0000256" key="4">
    <source>
        <dbReference type="ARBA" id="ARBA00022980"/>
    </source>
</evidence>
<evidence type="ECO:0000256" key="3">
    <source>
        <dbReference type="ARBA" id="ARBA00022884"/>
    </source>
</evidence>
<dbReference type="EMBL" id="LTBA01000005">
    <property type="protein sequence ID" value="KYH35194.1"/>
    <property type="molecule type" value="Genomic_DNA"/>
</dbReference>
<keyword evidence="4 7" id="KW-0689">Ribosomal protein</keyword>
<dbReference type="Pfam" id="PF00861">
    <property type="entry name" value="Ribosomal_L18p"/>
    <property type="match status" value="1"/>
</dbReference>
<dbReference type="GO" id="GO:0003735">
    <property type="term" value="F:structural constituent of ribosome"/>
    <property type="evidence" value="ECO:0007669"/>
    <property type="project" value="InterPro"/>
</dbReference>
<dbReference type="GO" id="GO:0022625">
    <property type="term" value="C:cytosolic large ribosomal subunit"/>
    <property type="evidence" value="ECO:0007669"/>
    <property type="project" value="TreeGrafter"/>
</dbReference>
<comment type="caution">
    <text evidence="8">The sequence shown here is derived from an EMBL/GenBank/DDBJ whole genome shotgun (WGS) entry which is preliminary data.</text>
</comment>
<dbReference type="SUPFAM" id="SSF53137">
    <property type="entry name" value="Translational machinery components"/>
    <property type="match status" value="1"/>
</dbReference>
<dbReference type="InterPro" id="IPR004389">
    <property type="entry name" value="Ribosomal_uL18_bac-type"/>
</dbReference>
<comment type="similarity">
    <text evidence="1 7">Belongs to the universal ribosomal protein uL18 family.</text>
</comment>
<keyword evidence="9" id="KW-1185">Reference proteome</keyword>
<dbReference type="InterPro" id="IPR057268">
    <property type="entry name" value="Ribosomal_L18"/>
</dbReference>
<evidence type="ECO:0000256" key="6">
    <source>
        <dbReference type="ARBA" id="ARBA00035197"/>
    </source>
</evidence>
<evidence type="ECO:0000256" key="2">
    <source>
        <dbReference type="ARBA" id="ARBA00022730"/>
    </source>
</evidence>
<protein>
    <recommendedName>
        <fullName evidence="6 7">Large ribosomal subunit protein uL18</fullName>
    </recommendedName>
</protein>
<evidence type="ECO:0000313" key="8">
    <source>
        <dbReference type="EMBL" id="KYH35194.1"/>
    </source>
</evidence>
<keyword evidence="2 7" id="KW-0699">rRNA-binding</keyword>
<evidence type="ECO:0000256" key="5">
    <source>
        <dbReference type="ARBA" id="ARBA00023274"/>
    </source>
</evidence>
<reference evidence="8 9" key="1">
    <citation type="submission" date="2016-02" db="EMBL/GenBank/DDBJ databases">
        <title>Genome sequence of Clostridium tepidiprofundi DSM 19306.</title>
        <authorList>
            <person name="Poehlein A."/>
            <person name="Daniel R."/>
        </authorList>
    </citation>
    <scope>NUCLEOTIDE SEQUENCE [LARGE SCALE GENOMIC DNA]</scope>
    <source>
        <strain evidence="8 9">DSM 19306</strain>
    </source>
</reference>
<dbReference type="STRING" id="1121338.CLTEP_08190"/>
<dbReference type="GO" id="GO:0006412">
    <property type="term" value="P:translation"/>
    <property type="evidence" value="ECO:0007669"/>
    <property type="project" value="UniProtKB-UniRule"/>
</dbReference>
<dbReference type="PANTHER" id="PTHR12899">
    <property type="entry name" value="39S RIBOSOMAL PROTEIN L18, MITOCHONDRIAL"/>
    <property type="match status" value="1"/>
</dbReference>
<dbReference type="PATRIC" id="fig|1121338.3.peg.837"/>
<dbReference type="Proteomes" id="UP000075531">
    <property type="component" value="Unassembled WGS sequence"/>
</dbReference>
<keyword evidence="3 7" id="KW-0694">RNA-binding</keyword>
<comment type="subunit">
    <text evidence="7">Part of the 50S ribosomal subunit; part of the 5S rRNA/L5/L18/L25 subcomplex. Contacts the 5S and 23S rRNAs.</text>
</comment>